<evidence type="ECO:0000313" key="1">
    <source>
        <dbReference type="EMBL" id="CAG7690010.1"/>
    </source>
</evidence>
<dbReference type="EMBL" id="CAJVCH010021033">
    <property type="protein sequence ID" value="CAG7690010.1"/>
    <property type="molecule type" value="Genomic_DNA"/>
</dbReference>
<dbReference type="Proteomes" id="UP000708208">
    <property type="component" value="Unassembled WGS sequence"/>
</dbReference>
<accession>A0A8J2NPT3</accession>
<dbReference type="AlphaFoldDB" id="A0A8J2NPT3"/>
<keyword evidence="2" id="KW-1185">Reference proteome</keyword>
<gene>
    <name evidence="1" type="ORF">AFUS01_LOCUS3495</name>
</gene>
<proteinExistence type="predicted"/>
<protein>
    <submittedName>
        <fullName evidence="1">Uncharacterized protein</fullName>
    </submittedName>
</protein>
<evidence type="ECO:0000313" key="2">
    <source>
        <dbReference type="Proteomes" id="UP000708208"/>
    </source>
</evidence>
<reference evidence="1" key="1">
    <citation type="submission" date="2021-06" db="EMBL/GenBank/DDBJ databases">
        <authorList>
            <person name="Hodson N. C."/>
            <person name="Mongue J. A."/>
            <person name="Jaron S. K."/>
        </authorList>
    </citation>
    <scope>NUCLEOTIDE SEQUENCE</scope>
</reference>
<name>A0A8J2NPT3_9HEXA</name>
<organism evidence="1 2">
    <name type="scientific">Allacma fusca</name>
    <dbReference type="NCBI Taxonomy" id="39272"/>
    <lineage>
        <taxon>Eukaryota</taxon>
        <taxon>Metazoa</taxon>
        <taxon>Ecdysozoa</taxon>
        <taxon>Arthropoda</taxon>
        <taxon>Hexapoda</taxon>
        <taxon>Collembola</taxon>
        <taxon>Symphypleona</taxon>
        <taxon>Sminthuridae</taxon>
        <taxon>Allacma</taxon>
    </lineage>
</organism>
<feature type="non-terminal residue" evidence="1">
    <location>
        <position position="1"/>
    </location>
</feature>
<comment type="caution">
    <text evidence="1">The sequence shown here is derived from an EMBL/GenBank/DDBJ whole genome shotgun (WGS) entry which is preliminary data.</text>
</comment>
<sequence length="73" mass="8226">SPARTPIGAKDLTRRLRQALLITGKATFRFKLARTSFDSSCISPTNLNIILSPTNRKRLQDEKNSTSAKFKFE</sequence>